<dbReference type="GeneTree" id="ENSGT00940000160114"/>
<reference evidence="1" key="2">
    <citation type="submission" date="2025-08" db="UniProtKB">
        <authorList>
            <consortium name="Ensembl"/>
        </authorList>
    </citation>
    <scope>IDENTIFICATION</scope>
</reference>
<proteinExistence type="predicted"/>
<evidence type="ECO:0000313" key="1">
    <source>
        <dbReference type="Ensembl" id="ENSSHAP00000021832.2"/>
    </source>
</evidence>
<reference evidence="1" key="3">
    <citation type="submission" date="2025-09" db="UniProtKB">
        <authorList>
            <consortium name="Ensembl"/>
        </authorList>
    </citation>
    <scope>IDENTIFICATION</scope>
</reference>
<accession>G3X2C7</accession>
<sequence>MNKNKGQRSVVLGALFALITLLILYSSNSVNDVFPYGSLRGRFHRPPNLKKWAIADSYVPVLGNKGEVSILAEHRLVHHGHCRGAL</sequence>
<reference evidence="1 2" key="1">
    <citation type="journal article" date="2011" name="Proc. Natl. Acad. Sci. U.S.A.">
        <title>Genetic diversity and population structure of the endangered marsupial Sarcophilus harrisii (Tasmanian devil).</title>
        <authorList>
            <person name="Miller W."/>
            <person name="Hayes V.M."/>
            <person name="Ratan A."/>
            <person name="Petersen D.C."/>
            <person name="Wittekindt N.E."/>
            <person name="Miller J."/>
            <person name="Walenz B."/>
            <person name="Knight J."/>
            <person name="Qi J."/>
            <person name="Zhao F."/>
            <person name="Wang Q."/>
            <person name="Bedoya-Reina O.C."/>
            <person name="Katiyar N."/>
            <person name="Tomsho L.P."/>
            <person name="Kasson L.M."/>
            <person name="Hardie R.A."/>
            <person name="Woodbridge P."/>
            <person name="Tindall E.A."/>
            <person name="Bertelsen M.F."/>
            <person name="Dixon D."/>
            <person name="Pyecroft S."/>
            <person name="Helgen K.M."/>
            <person name="Lesk A.M."/>
            <person name="Pringle T.H."/>
            <person name="Patterson N."/>
            <person name="Zhang Y."/>
            <person name="Kreiss A."/>
            <person name="Woods G.M."/>
            <person name="Jones M.E."/>
            <person name="Schuster S.C."/>
        </authorList>
    </citation>
    <scope>NUCLEOTIDE SEQUENCE [LARGE SCALE GENOMIC DNA]</scope>
</reference>
<dbReference type="HOGENOM" id="CLU_061099_1_0_1"/>
<protein>
    <submittedName>
        <fullName evidence="1">ST6 N-acetylgalactosaminide alpha-2,6-sialyltransferase 6</fullName>
    </submittedName>
</protein>
<keyword evidence="2" id="KW-1185">Reference proteome</keyword>
<dbReference type="Ensembl" id="ENSSHAT00000022007.2">
    <property type="protein sequence ID" value="ENSSHAP00000021832.2"/>
    <property type="gene ID" value="ENSSHAG00000028681.1"/>
</dbReference>
<organism evidence="1 2">
    <name type="scientific">Sarcophilus harrisii</name>
    <name type="common">Tasmanian devil</name>
    <name type="synonym">Sarcophilus laniarius</name>
    <dbReference type="NCBI Taxonomy" id="9305"/>
    <lineage>
        <taxon>Eukaryota</taxon>
        <taxon>Metazoa</taxon>
        <taxon>Chordata</taxon>
        <taxon>Craniata</taxon>
        <taxon>Vertebrata</taxon>
        <taxon>Euteleostomi</taxon>
        <taxon>Mammalia</taxon>
        <taxon>Metatheria</taxon>
        <taxon>Dasyuromorphia</taxon>
        <taxon>Dasyuridae</taxon>
        <taxon>Sarcophilus</taxon>
    </lineage>
</organism>
<gene>
    <name evidence="1" type="primary">ST6GALNAC6</name>
</gene>
<evidence type="ECO:0000313" key="2">
    <source>
        <dbReference type="Proteomes" id="UP000007648"/>
    </source>
</evidence>
<name>G3X2C7_SARHA</name>
<dbReference type="Proteomes" id="UP000007648">
    <property type="component" value="Unassembled WGS sequence"/>
</dbReference>
<dbReference type="AlphaFoldDB" id="G3X2C7"/>